<protein>
    <submittedName>
        <fullName evidence="1">Uncharacterized protein</fullName>
    </submittedName>
</protein>
<reference evidence="1" key="2">
    <citation type="submission" date="2020-05" db="UniProtKB">
        <authorList>
            <consortium name="EnsemblMetazoa"/>
        </authorList>
    </citation>
    <scope>IDENTIFICATION</scope>
    <source>
        <strain evidence="1">IAEA</strain>
    </source>
</reference>
<dbReference type="EMBL" id="JXJN01008649">
    <property type="status" value="NOT_ANNOTATED_CDS"/>
    <property type="molecule type" value="Genomic_DNA"/>
</dbReference>
<organism evidence="1 2">
    <name type="scientific">Glossina palpalis gambiensis</name>
    <dbReference type="NCBI Taxonomy" id="67801"/>
    <lineage>
        <taxon>Eukaryota</taxon>
        <taxon>Metazoa</taxon>
        <taxon>Ecdysozoa</taxon>
        <taxon>Arthropoda</taxon>
        <taxon>Hexapoda</taxon>
        <taxon>Insecta</taxon>
        <taxon>Pterygota</taxon>
        <taxon>Neoptera</taxon>
        <taxon>Endopterygota</taxon>
        <taxon>Diptera</taxon>
        <taxon>Brachycera</taxon>
        <taxon>Muscomorpha</taxon>
        <taxon>Hippoboscoidea</taxon>
        <taxon>Glossinidae</taxon>
        <taxon>Glossina</taxon>
    </lineage>
</organism>
<dbReference type="EnsemblMetazoa" id="GPPI019326-RA">
    <property type="protein sequence ID" value="GPPI019326-PA"/>
    <property type="gene ID" value="GPPI019326"/>
</dbReference>
<name>A0A1B0B592_9MUSC</name>
<accession>A0A1B0B592</accession>
<dbReference type="AlphaFoldDB" id="A0A1B0B592"/>
<evidence type="ECO:0000313" key="1">
    <source>
        <dbReference type="EnsemblMetazoa" id="GPPI019326-PA"/>
    </source>
</evidence>
<evidence type="ECO:0000313" key="2">
    <source>
        <dbReference type="Proteomes" id="UP000092460"/>
    </source>
</evidence>
<sequence>MHAPPDMIGFASSNFVRLGVRGIAESPPELLRFLDDSPSSELQLELDFGRTSSFGVGCMLLTRLEESFNFNGGNKPSNCLLSLFGTKAVVVLFAVEEEQASPLQLFKILSGSLELSLLLTGENVSRSSSPKFTSHVLVDDPLPLRLNKSKPCNGRRISSLYWGADDVVDDELLVVQKTSFFFFLEVKNK</sequence>
<keyword evidence="2" id="KW-1185">Reference proteome</keyword>
<dbReference type="Proteomes" id="UP000092460">
    <property type="component" value="Unassembled WGS sequence"/>
</dbReference>
<proteinExistence type="predicted"/>
<reference evidence="2" key="1">
    <citation type="submission" date="2015-01" db="EMBL/GenBank/DDBJ databases">
        <authorList>
            <person name="Aksoy S."/>
            <person name="Warren W."/>
            <person name="Wilson R.K."/>
        </authorList>
    </citation>
    <scope>NUCLEOTIDE SEQUENCE [LARGE SCALE GENOMIC DNA]</scope>
    <source>
        <strain evidence="2">IAEA</strain>
    </source>
</reference>
<dbReference type="VEuPathDB" id="VectorBase:GPPI019326"/>